<protein>
    <submittedName>
        <fullName evidence="2">Uncharacterized protein</fullName>
    </submittedName>
</protein>
<reference evidence="2" key="1">
    <citation type="submission" date="2021-01" db="EMBL/GenBank/DDBJ databases">
        <authorList>
            <person name="Corre E."/>
            <person name="Pelletier E."/>
            <person name="Niang G."/>
            <person name="Scheremetjew M."/>
            <person name="Finn R."/>
            <person name="Kale V."/>
            <person name="Holt S."/>
            <person name="Cochrane G."/>
            <person name="Meng A."/>
            <person name="Brown T."/>
            <person name="Cohen L."/>
        </authorList>
    </citation>
    <scope>NUCLEOTIDE SEQUENCE</scope>
    <source>
        <strain evidence="2">CCMP1594</strain>
    </source>
</reference>
<evidence type="ECO:0000256" key="1">
    <source>
        <dbReference type="SAM" id="MobiDB-lite"/>
    </source>
</evidence>
<name>A0A7S4CHD7_9EUGL</name>
<dbReference type="AlphaFoldDB" id="A0A7S4CHD7"/>
<dbReference type="EMBL" id="HBJA01025630">
    <property type="protein sequence ID" value="CAE0797213.1"/>
    <property type="molecule type" value="Transcribed_RNA"/>
</dbReference>
<organism evidence="2">
    <name type="scientific">Eutreptiella gymnastica</name>
    <dbReference type="NCBI Taxonomy" id="73025"/>
    <lineage>
        <taxon>Eukaryota</taxon>
        <taxon>Discoba</taxon>
        <taxon>Euglenozoa</taxon>
        <taxon>Euglenida</taxon>
        <taxon>Spirocuta</taxon>
        <taxon>Euglenophyceae</taxon>
        <taxon>Eutreptiales</taxon>
        <taxon>Eutreptiaceae</taxon>
        <taxon>Eutreptiella</taxon>
    </lineage>
</organism>
<proteinExistence type="predicted"/>
<gene>
    <name evidence="2" type="ORF">EGYM00163_LOCUS8333</name>
</gene>
<sequence>MSLICIRTGASARLVFLPERNAVALDTRPVWLRWVSARTEGAEACVFLCDMLAHCSPLFLPARGVPHTHTPSGARPQGSGLDTHRGTPEAPFRSALGAPCVKMA</sequence>
<feature type="region of interest" description="Disordered" evidence="1">
    <location>
        <begin position="66"/>
        <end position="104"/>
    </location>
</feature>
<evidence type="ECO:0000313" key="2">
    <source>
        <dbReference type="EMBL" id="CAE0797213.1"/>
    </source>
</evidence>
<accession>A0A7S4CHD7</accession>